<keyword evidence="4 7" id="KW-0812">Transmembrane</keyword>
<protein>
    <recommendedName>
        <fullName evidence="7">TRAP transporter large permease protein</fullName>
    </recommendedName>
</protein>
<comment type="similarity">
    <text evidence="7">Belongs to the TRAP transporter large permease family.</text>
</comment>
<keyword evidence="3 7" id="KW-0997">Cell inner membrane</keyword>
<feature type="transmembrane region" description="Helical" evidence="7">
    <location>
        <begin position="235"/>
        <end position="257"/>
    </location>
</feature>
<feature type="transmembrane region" description="Helical" evidence="7">
    <location>
        <begin position="135"/>
        <end position="158"/>
    </location>
</feature>
<evidence type="ECO:0000313" key="9">
    <source>
        <dbReference type="EMBL" id="QXL89740.1"/>
    </source>
</evidence>
<evidence type="ECO:0000256" key="6">
    <source>
        <dbReference type="ARBA" id="ARBA00023136"/>
    </source>
</evidence>
<dbReference type="RefSeq" id="WP_068354251.1">
    <property type="nucleotide sequence ID" value="NZ_JAIMBW010000001.1"/>
</dbReference>
<feature type="transmembrane region" description="Helical" evidence="7">
    <location>
        <begin position="87"/>
        <end position="107"/>
    </location>
</feature>
<dbReference type="GO" id="GO:0022857">
    <property type="term" value="F:transmembrane transporter activity"/>
    <property type="evidence" value="ECO:0007669"/>
    <property type="project" value="UniProtKB-UniRule"/>
</dbReference>
<proteinExistence type="inferred from homology"/>
<feature type="domain" description="TRAP C4-dicarboxylate transport system permease DctM subunit" evidence="8">
    <location>
        <begin position="10"/>
        <end position="415"/>
    </location>
</feature>
<evidence type="ECO:0000256" key="5">
    <source>
        <dbReference type="ARBA" id="ARBA00022989"/>
    </source>
</evidence>
<accession>A0A975TYP5</accession>
<evidence type="ECO:0000313" key="10">
    <source>
        <dbReference type="Proteomes" id="UP000693972"/>
    </source>
</evidence>
<feature type="transmembrane region" description="Helical" evidence="7">
    <location>
        <begin position="333"/>
        <end position="352"/>
    </location>
</feature>
<keyword evidence="6 7" id="KW-0472">Membrane</keyword>
<keyword evidence="7" id="KW-0813">Transport</keyword>
<dbReference type="InterPro" id="IPR010656">
    <property type="entry name" value="DctM"/>
</dbReference>
<evidence type="ECO:0000256" key="7">
    <source>
        <dbReference type="RuleBase" id="RU369079"/>
    </source>
</evidence>
<feature type="transmembrane region" description="Helical" evidence="7">
    <location>
        <begin position="392"/>
        <end position="413"/>
    </location>
</feature>
<gene>
    <name evidence="9" type="ORF">KUL25_09655</name>
</gene>
<dbReference type="NCBIfam" id="TIGR00786">
    <property type="entry name" value="dctM"/>
    <property type="match status" value="1"/>
</dbReference>
<reference evidence="9 10" key="1">
    <citation type="submission" date="2021-07" db="EMBL/GenBank/DDBJ databases">
        <title>Karlodiniumbacter phycospheric gen. nov., sp. nov., a phycosphere bacterium isolated from karlodinium veneficum.</title>
        <authorList>
            <person name="Peng Y."/>
            <person name="Jiang L."/>
            <person name="Lee J."/>
        </authorList>
    </citation>
    <scope>NUCLEOTIDE SEQUENCE</scope>
    <source>
        <strain evidence="9 10">N5</strain>
    </source>
</reference>
<name>A0A975TYP5_9RHOB</name>
<comment type="function">
    <text evidence="7">Part of the tripartite ATP-independent periplasmic (TRAP) transport system.</text>
</comment>
<feature type="transmembrane region" description="Helical" evidence="7">
    <location>
        <begin position="170"/>
        <end position="193"/>
    </location>
</feature>
<dbReference type="Pfam" id="PF06808">
    <property type="entry name" value="DctM"/>
    <property type="match status" value="1"/>
</dbReference>
<keyword evidence="5 7" id="KW-1133">Transmembrane helix</keyword>
<feature type="transmembrane region" description="Helical" evidence="7">
    <location>
        <begin position="303"/>
        <end position="326"/>
    </location>
</feature>
<dbReference type="Proteomes" id="UP000693972">
    <property type="component" value="Unassembled WGS sequence"/>
</dbReference>
<sequence length="431" mass="45490">MNELLLLSLCFVVLTLIGVPLFASVGLTTALALFLIDIPYTLLAQTGYSSLTPFPLLTIPLFVLAGRLMEVGGMAQRMIGIATKLVGAYRGSMGLVTVFACMLFGALSGSGPATTAAIGSATVPAMKKDGYDVPFAAAITASAGALGSLIPPSNLMIIYGLVSETSIPRLFLAGIIPGFLVTFLLMATTYLIARKRGYGGGGDPFTWGPFLSAAWEGKWSIGAPVLILGGIYGGIFTPTEAAGVAVFYALFVGLFIYRELNLRKLLEALRFTALLTGILILLTPTLAFGQLTAFYDVPSAVQAGITALTTSPFLVLMLIAVFYIFIGTFMESLAQIVLFTAVFLPLVTSLGIDPVLFGIFTVITCEIGFLTPPLGANLTIASRISGISLERISVAVLPFIAAYIVGLIILILIPDLTLFLPNWVYGPTLVR</sequence>
<keyword evidence="10" id="KW-1185">Reference proteome</keyword>
<feature type="transmembrane region" description="Helical" evidence="7">
    <location>
        <begin position="269"/>
        <end position="291"/>
    </location>
</feature>
<feature type="transmembrane region" description="Helical" evidence="7">
    <location>
        <begin position="48"/>
        <end position="66"/>
    </location>
</feature>
<feature type="transmembrane region" description="Helical" evidence="7">
    <location>
        <begin position="358"/>
        <end position="380"/>
    </location>
</feature>
<evidence type="ECO:0000256" key="1">
    <source>
        <dbReference type="ARBA" id="ARBA00004429"/>
    </source>
</evidence>
<dbReference type="PIRSF" id="PIRSF006066">
    <property type="entry name" value="HI0050"/>
    <property type="match status" value="1"/>
</dbReference>
<keyword evidence="2" id="KW-1003">Cell membrane</keyword>
<comment type="subcellular location">
    <subcellularLocation>
        <location evidence="1 7">Cell inner membrane</location>
        <topology evidence="1 7">Multi-pass membrane protein</topology>
    </subcellularLocation>
</comment>
<dbReference type="EMBL" id="CP078073">
    <property type="protein sequence ID" value="QXL89740.1"/>
    <property type="molecule type" value="Genomic_DNA"/>
</dbReference>
<evidence type="ECO:0000259" key="8">
    <source>
        <dbReference type="Pfam" id="PF06808"/>
    </source>
</evidence>
<evidence type="ECO:0000256" key="3">
    <source>
        <dbReference type="ARBA" id="ARBA00022519"/>
    </source>
</evidence>
<comment type="caution">
    <text evidence="7">Lacks conserved residue(s) required for the propagation of feature annotation.</text>
</comment>
<dbReference type="PANTHER" id="PTHR33362:SF3">
    <property type="entry name" value="SIALIC ACID TRAP TRANSPORTER PERMEASE PROTEIN SIAT"/>
    <property type="match status" value="1"/>
</dbReference>
<evidence type="ECO:0000256" key="2">
    <source>
        <dbReference type="ARBA" id="ARBA00022475"/>
    </source>
</evidence>
<dbReference type="InterPro" id="IPR004681">
    <property type="entry name" value="TRAP_DctM"/>
</dbReference>
<dbReference type="GO" id="GO:0005886">
    <property type="term" value="C:plasma membrane"/>
    <property type="evidence" value="ECO:0007669"/>
    <property type="project" value="UniProtKB-SubCell"/>
</dbReference>
<dbReference type="AlphaFoldDB" id="A0A975TYP5"/>
<organism evidence="9">
    <name type="scientific">Gymnodinialimonas phycosphaerae</name>
    <dbReference type="NCBI Taxonomy" id="2841589"/>
    <lineage>
        <taxon>Bacteria</taxon>
        <taxon>Pseudomonadati</taxon>
        <taxon>Pseudomonadota</taxon>
        <taxon>Alphaproteobacteria</taxon>
        <taxon>Rhodobacterales</taxon>
        <taxon>Paracoccaceae</taxon>
        <taxon>Gymnodinialimonas</taxon>
    </lineage>
</organism>
<evidence type="ECO:0000256" key="4">
    <source>
        <dbReference type="ARBA" id="ARBA00022692"/>
    </source>
</evidence>
<comment type="subunit">
    <text evidence="7">The complex comprises the extracytoplasmic solute receptor protein and the two transmembrane proteins.</text>
</comment>
<dbReference type="EMBL" id="JAIMBW010000001">
    <property type="protein sequence ID" value="MBY4893028.1"/>
    <property type="molecule type" value="Genomic_DNA"/>
</dbReference>
<dbReference type="PANTHER" id="PTHR33362">
    <property type="entry name" value="SIALIC ACID TRAP TRANSPORTER PERMEASE PROTEIN SIAT-RELATED"/>
    <property type="match status" value="1"/>
</dbReference>